<name>A0A0C3QFK4_9AGAM</name>
<gene>
    <name evidence="1" type="ORF">M407DRAFT_104065</name>
</gene>
<dbReference type="HOGENOM" id="CLU_2672907_0_0_1"/>
<keyword evidence="2" id="KW-1185">Reference proteome</keyword>
<dbReference type="Proteomes" id="UP000054248">
    <property type="component" value="Unassembled WGS sequence"/>
</dbReference>
<reference evidence="2" key="2">
    <citation type="submission" date="2015-01" db="EMBL/GenBank/DDBJ databases">
        <title>Evolutionary Origins and Diversification of the Mycorrhizal Mutualists.</title>
        <authorList>
            <consortium name="DOE Joint Genome Institute"/>
            <consortium name="Mycorrhizal Genomics Consortium"/>
            <person name="Kohler A."/>
            <person name="Kuo A."/>
            <person name="Nagy L.G."/>
            <person name="Floudas D."/>
            <person name="Copeland A."/>
            <person name="Barry K.W."/>
            <person name="Cichocki N."/>
            <person name="Veneault-Fourrey C."/>
            <person name="LaButti K."/>
            <person name="Lindquist E.A."/>
            <person name="Lipzen A."/>
            <person name="Lundell T."/>
            <person name="Morin E."/>
            <person name="Murat C."/>
            <person name="Riley R."/>
            <person name="Ohm R."/>
            <person name="Sun H."/>
            <person name="Tunlid A."/>
            <person name="Henrissat B."/>
            <person name="Grigoriev I.V."/>
            <person name="Hibbett D.S."/>
            <person name="Martin F."/>
        </authorList>
    </citation>
    <scope>NUCLEOTIDE SEQUENCE [LARGE SCALE GENOMIC DNA]</scope>
    <source>
        <strain evidence="2">MUT 4182</strain>
    </source>
</reference>
<sequence>MPFAPHEQRAFYLQLRQRNMRWLQWLYLCSWMDDLDFLQRWVFYETLQRLRPRVLQGLHRQLQSLQPELRGLLKP</sequence>
<dbReference type="AlphaFoldDB" id="A0A0C3QFK4"/>
<accession>A0A0C3QFK4</accession>
<dbReference type="EMBL" id="KN823069">
    <property type="protein sequence ID" value="KIO24069.1"/>
    <property type="molecule type" value="Genomic_DNA"/>
</dbReference>
<evidence type="ECO:0000313" key="2">
    <source>
        <dbReference type="Proteomes" id="UP000054248"/>
    </source>
</evidence>
<evidence type="ECO:0000313" key="1">
    <source>
        <dbReference type="EMBL" id="KIO24069.1"/>
    </source>
</evidence>
<protein>
    <submittedName>
        <fullName evidence="1">Uncharacterized protein</fullName>
    </submittedName>
</protein>
<proteinExistence type="predicted"/>
<organism evidence="1 2">
    <name type="scientific">Tulasnella calospora MUT 4182</name>
    <dbReference type="NCBI Taxonomy" id="1051891"/>
    <lineage>
        <taxon>Eukaryota</taxon>
        <taxon>Fungi</taxon>
        <taxon>Dikarya</taxon>
        <taxon>Basidiomycota</taxon>
        <taxon>Agaricomycotina</taxon>
        <taxon>Agaricomycetes</taxon>
        <taxon>Cantharellales</taxon>
        <taxon>Tulasnellaceae</taxon>
        <taxon>Tulasnella</taxon>
    </lineage>
</organism>
<reference evidence="1 2" key="1">
    <citation type="submission" date="2014-04" db="EMBL/GenBank/DDBJ databases">
        <authorList>
            <consortium name="DOE Joint Genome Institute"/>
            <person name="Kuo A."/>
            <person name="Girlanda M."/>
            <person name="Perotto S."/>
            <person name="Kohler A."/>
            <person name="Nagy L.G."/>
            <person name="Floudas D."/>
            <person name="Copeland A."/>
            <person name="Barry K.W."/>
            <person name="Cichocki N."/>
            <person name="Veneault-Fourrey C."/>
            <person name="LaButti K."/>
            <person name="Lindquist E.A."/>
            <person name="Lipzen A."/>
            <person name="Lundell T."/>
            <person name="Morin E."/>
            <person name="Murat C."/>
            <person name="Sun H."/>
            <person name="Tunlid A."/>
            <person name="Henrissat B."/>
            <person name="Grigoriev I.V."/>
            <person name="Hibbett D.S."/>
            <person name="Martin F."/>
            <person name="Nordberg H.P."/>
            <person name="Cantor M.N."/>
            <person name="Hua S.X."/>
        </authorList>
    </citation>
    <scope>NUCLEOTIDE SEQUENCE [LARGE SCALE GENOMIC DNA]</scope>
    <source>
        <strain evidence="1 2">MUT 4182</strain>
    </source>
</reference>